<reference evidence="2" key="1">
    <citation type="submission" date="2021-01" db="EMBL/GenBank/DDBJ databases">
        <authorList>
            <person name="Corre E."/>
            <person name="Pelletier E."/>
            <person name="Niang G."/>
            <person name="Scheremetjew M."/>
            <person name="Finn R."/>
            <person name="Kale V."/>
            <person name="Holt S."/>
            <person name="Cochrane G."/>
            <person name="Meng A."/>
            <person name="Brown T."/>
            <person name="Cohen L."/>
        </authorList>
    </citation>
    <scope>NUCLEOTIDE SEQUENCE</scope>
    <source>
        <strain evidence="2">10249 10 AB</strain>
    </source>
</reference>
<accession>A0A7S4AV99</accession>
<protein>
    <submittedName>
        <fullName evidence="2">Uncharacterized protein</fullName>
    </submittedName>
</protein>
<organism evidence="2">
    <name type="scientific">Pseudo-nitzschia australis</name>
    <dbReference type="NCBI Taxonomy" id="44445"/>
    <lineage>
        <taxon>Eukaryota</taxon>
        <taxon>Sar</taxon>
        <taxon>Stramenopiles</taxon>
        <taxon>Ochrophyta</taxon>
        <taxon>Bacillariophyta</taxon>
        <taxon>Bacillariophyceae</taxon>
        <taxon>Bacillariophycidae</taxon>
        <taxon>Bacillariales</taxon>
        <taxon>Bacillariaceae</taxon>
        <taxon>Pseudo-nitzschia</taxon>
    </lineage>
</organism>
<feature type="region of interest" description="Disordered" evidence="1">
    <location>
        <begin position="129"/>
        <end position="153"/>
    </location>
</feature>
<dbReference type="AlphaFoldDB" id="A0A7S4AV99"/>
<evidence type="ECO:0000313" key="2">
    <source>
        <dbReference type="EMBL" id="CAE0728146.1"/>
    </source>
</evidence>
<evidence type="ECO:0000256" key="1">
    <source>
        <dbReference type="SAM" id="MobiDB-lite"/>
    </source>
</evidence>
<proteinExistence type="predicted"/>
<gene>
    <name evidence="2" type="ORF">PAUS00366_LOCUS20930</name>
</gene>
<name>A0A7S4AV99_9STRA</name>
<sequence>MVVEDNHCRDWPVVVVVSGLPRLPTTTERRYTSNSNGIRGFNTQHCLLRHTQQIRDMPAQTKRQSAISLLAANVSLIRVSPPPPLLLHPKQRHNNHSICTTKTDVVVFRFPLGLSQTQECVRVLGTTTSTSTNQKRTKKQHHQQQQQQQQHQS</sequence>
<feature type="compositionally biased region" description="Low complexity" evidence="1">
    <location>
        <begin position="143"/>
        <end position="153"/>
    </location>
</feature>
<dbReference type="EMBL" id="HBIX01031603">
    <property type="protein sequence ID" value="CAE0728146.1"/>
    <property type="molecule type" value="Transcribed_RNA"/>
</dbReference>